<evidence type="ECO:0000256" key="1">
    <source>
        <dbReference type="ARBA" id="ARBA00023004"/>
    </source>
</evidence>
<accession>Q8DI52</accession>
<dbReference type="PANTHER" id="PTHR42954:SF2">
    <property type="entry name" value="FE(2+) TRANSPORT PROTEIN A"/>
    <property type="match status" value="1"/>
</dbReference>
<feature type="domain" description="Ferrous iron transporter FeoA-like" evidence="2">
    <location>
        <begin position="106"/>
        <end position="179"/>
    </location>
</feature>
<dbReference type="PANTHER" id="PTHR42954">
    <property type="entry name" value="FE(2+) TRANSPORT PROTEIN A"/>
    <property type="match status" value="1"/>
</dbReference>
<dbReference type="InterPro" id="IPR038157">
    <property type="entry name" value="FeoA_core_dom"/>
</dbReference>
<dbReference type="EnsemblBacteria" id="BAC09291">
    <property type="protein sequence ID" value="BAC09291"/>
    <property type="gene ID" value="BAC09291"/>
</dbReference>
<name>Q8DI52_THEVB</name>
<dbReference type="AlphaFoldDB" id="Q8DI52"/>
<dbReference type="PATRIC" id="fig|197221.4.peg.1820"/>
<feature type="domain" description="Ferrous iron transporter FeoA-like" evidence="2">
    <location>
        <begin position="32"/>
        <end position="101"/>
    </location>
</feature>
<reference evidence="3 4" key="1">
    <citation type="journal article" date="2002" name="DNA Res.">
        <title>Complete genome structure of the thermophilic cyanobacterium Thermosynechococcus elongatus BP-1.</title>
        <authorList>
            <person name="Nakamura Y."/>
            <person name="Kaneko T."/>
            <person name="Sato S."/>
            <person name="Ikeuchi M."/>
            <person name="Katoh H."/>
            <person name="Sasamoto S."/>
            <person name="Watanabe A."/>
            <person name="Iriguchi M."/>
            <person name="Kawashima K."/>
            <person name="Kimura T."/>
            <person name="Kishida Y."/>
            <person name="Kiyokawa C."/>
            <person name="Kohara M."/>
            <person name="Matsumoto M."/>
            <person name="Matsuno A."/>
            <person name="Nakazaki N."/>
            <person name="Shimpo S."/>
            <person name="Sugimoto M."/>
            <person name="Takeuchi C."/>
            <person name="Yamada M."/>
            <person name="Tabata S."/>
        </authorList>
    </citation>
    <scope>NUCLEOTIDE SEQUENCE [LARGE SCALE GENOMIC DNA]</scope>
    <source>
        <strain evidence="4">IAM M-273 / NIES-2133 / BP-1</strain>
    </source>
</reference>
<keyword evidence="4" id="KW-1185">Reference proteome</keyword>
<evidence type="ECO:0000313" key="3">
    <source>
        <dbReference type="EMBL" id="BAC09291.1"/>
    </source>
</evidence>
<proteinExistence type="predicted"/>
<dbReference type="InterPro" id="IPR007167">
    <property type="entry name" value="Fe-transptr_FeoA-like"/>
</dbReference>
<dbReference type="STRING" id="197221.gene:10748343"/>
<dbReference type="Proteomes" id="UP000000440">
    <property type="component" value="Chromosome"/>
</dbReference>
<dbReference type="EMBL" id="BA000039">
    <property type="protein sequence ID" value="BAC09291.1"/>
    <property type="molecule type" value="Genomic_DNA"/>
</dbReference>
<organism evidence="3 4">
    <name type="scientific">Thermosynechococcus vestitus (strain NIES-2133 / IAM M-273 / BP-1)</name>
    <dbReference type="NCBI Taxonomy" id="197221"/>
    <lineage>
        <taxon>Bacteria</taxon>
        <taxon>Bacillati</taxon>
        <taxon>Cyanobacteriota</taxon>
        <taxon>Cyanophyceae</taxon>
        <taxon>Acaryochloridales</taxon>
        <taxon>Thermosynechococcaceae</taxon>
        <taxon>Thermosynechococcus</taxon>
    </lineage>
</organism>
<dbReference type="eggNOG" id="COG1918">
    <property type="taxonomic scope" value="Bacteria"/>
</dbReference>
<gene>
    <name evidence="3" type="ordered locus">tlr1739</name>
</gene>
<sequence>MQNSSPSWPSYTYIADPYPQRHRWRGPMSKLISLAAAEPGKLYMIARLACTNPRELLAMGLRPGVTVTILQKNNHGAVMIALRDQRFCINHALAQHILLAAVTGEVDLRTAPIGARLRISGYAPTAPSYKRKLLAMGLTPGTELEIIRHAPLGDPTEIKVRGFHLSLRKEEADALEVSPL</sequence>
<evidence type="ECO:0000259" key="2">
    <source>
        <dbReference type="SMART" id="SM00899"/>
    </source>
</evidence>
<dbReference type="Pfam" id="PF04023">
    <property type="entry name" value="FeoA"/>
    <property type="match status" value="2"/>
</dbReference>
<dbReference type="InterPro" id="IPR008988">
    <property type="entry name" value="Transcriptional_repressor_C"/>
</dbReference>
<dbReference type="InterPro" id="IPR052713">
    <property type="entry name" value="FeoA"/>
</dbReference>
<dbReference type="GO" id="GO:0046914">
    <property type="term" value="F:transition metal ion binding"/>
    <property type="evidence" value="ECO:0007669"/>
    <property type="project" value="InterPro"/>
</dbReference>
<evidence type="ECO:0000313" key="4">
    <source>
        <dbReference type="Proteomes" id="UP000000440"/>
    </source>
</evidence>
<dbReference type="SUPFAM" id="SSF50037">
    <property type="entry name" value="C-terminal domain of transcriptional repressors"/>
    <property type="match status" value="2"/>
</dbReference>
<dbReference type="KEGG" id="tel:tlr1739"/>
<dbReference type="Gene3D" id="2.30.30.90">
    <property type="match status" value="2"/>
</dbReference>
<dbReference type="SMART" id="SM00899">
    <property type="entry name" value="FeoA"/>
    <property type="match status" value="2"/>
</dbReference>
<keyword evidence="1" id="KW-0408">Iron</keyword>
<protein>
    <submittedName>
        <fullName evidence="3">Ferrous iron transport protein A</fullName>
    </submittedName>
</protein>